<gene>
    <name evidence="7" type="ORF">GCM10010994_39540</name>
</gene>
<proteinExistence type="inferred from homology"/>
<feature type="region of interest" description="Disordered" evidence="5">
    <location>
        <begin position="375"/>
        <end position="412"/>
    </location>
</feature>
<evidence type="ECO:0000256" key="4">
    <source>
        <dbReference type="ARBA" id="ARBA00023033"/>
    </source>
</evidence>
<comment type="similarity">
    <text evidence="1">Belongs to the bacterial luciferase oxidoreductase family.</text>
</comment>
<feature type="domain" description="Luciferase-like" evidence="6">
    <location>
        <begin position="5"/>
        <end position="261"/>
    </location>
</feature>
<keyword evidence="3" id="KW-0560">Oxidoreductase</keyword>
<keyword evidence="8" id="KW-1185">Reference proteome</keyword>
<keyword evidence="4" id="KW-0503">Monooxygenase</keyword>
<dbReference type="PANTHER" id="PTHR30137:SF16">
    <property type="entry name" value="BLL0895 PROTEIN"/>
    <property type="match status" value="1"/>
</dbReference>
<reference evidence="7" key="2">
    <citation type="submission" date="2020-09" db="EMBL/GenBank/DDBJ databases">
        <authorList>
            <person name="Sun Q."/>
            <person name="Zhou Y."/>
        </authorList>
    </citation>
    <scope>NUCLEOTIDE SEQUENCE</scope>
    <source>
        <strain evidence="7">CGMCC 1.12919</strain>
    </source>
</reference>
<evidence type="ECO:0000313" key="8">
    <source>
        <dbReference type="Proteomes" id="UP000637002"/>
    </source>
</evidence>
<evidence type="ECO:0000256" key="3">
    <source>
        <dbReference type="ARBA" id="ARBA00023002"/>
    </source>
</evidence>
<evidence type="ECO:0000256" key="5">
    <source>
        <dbReference type="SAM" id="MobiDB-lite"/>
    </source>
</evidence>
<dbReference type="AlphaFoldDB" id="A0A916XK58"/>
<comment type="caution">
    <text evidence="7">The sequence shown here is derived from an EMBL/GenBank/DDBJ whole genome shotgun (WGS) entry which is preliminary data.</text>
</comment>
<evidence type="ECO:0000256" key="2">
    <source>
        <dbReference type="ARBA" id="ARBA00022630"/>
    </source>
</evidence>
<reference evidence="7" key="1">
    <citation type="journal article" date="2014" name="Int. J. Syst. Evol. Microbiol.">
        <title>Complete genome sequence of Corynebacterium casei LMG S-19264T (=DSM 44701T), isolated from a smear-ripened cheese.</title>
        <authorList>
            <consortium name="US DOE Joint Genome Institute (JGI-PGF)"/>
            <person name="Walter F."/>
            <person name="Albersmeier A."/>
            <person name="Kalinowski J."/>
            <person name="Ruckert C."/>
        </authorList>
    </citation>
    <scope>NUCLEOTIDE SEQUENCE</scope>
    <source>
        <strain evidence="7">CGMCC 1.12919</strain>
    </source>
</reference>
<keyword evidence="2" id="KW-0285">Flavoprotein</keyword>
<dbReference type="Pfam" id="PF00296">
    <property type="entry name" value="Bac_luciferase"/>
    <property type="match status" value="1"/>
</dbReference>
<dbReference type="Gene3D" id="3.20.20.30">
    <property type="entry name" value="Luciferase-like domain"/>
    <property type="match status" value="1"/>
</dbReference>
<dbReference type="GO" id="GO:0016705">
    <property type="term" value="F:oxidoreductase activity, acting on paired donors, with incorporation or reduction of molecular oxygen"/>
    <property type="evidence" value="ECO:0007669"/>
    <property type="project" value="InterPro"/>
</dbReference>
<dbReference type="Proteomes" id="UP000637002">
    <property type="component" value="Unassembled WGS sequence"/>
</dbReference>
<evidence type="ECO:0000259" key="6">
    <source>
        <dbReference type="Pfam" id="PF00296"/>
    </source>
</evidence>
<sequence length="412" mass="46093">MARSMRHGIFLPPFHAVEENPAAALDRDFALMEFLDKLGFEEAWIGEHHSAGYETIASPELFIATAAERTKHIRFGTGVISLPYHNPLMVANRIIQLDHQTRGRIMFGAGPGLLASDAIMLDIDPRVQRDRMEQSLDVILRLFKGEVITEKTDWYSLKEARAHLLPFTEPYPEVVVASAVTPSGGRLAGRYDLGMLCVAAAEGPGFKVLRSNWEAACEIAAEHGRTMDPQRLRLVAPIHIAETREQARKDVRWGLQKYVDYVNNNMPRLHVPPGKDVVDWWIETNMGVAGTPDDAIALIEKLKAQQGDFGVMLTMVSNIVDFEPLKKSFELYRRYVVPHFNRSNQARRDSYAWVTRNTQTFSELRSEAAKLMVEKHERERSVARAAKGTASKGDGEAPAPRASDGKGGHLIS</sequence>
<dbReference type="SUPFAM" id="SSF51679">
    <property type="entry name" value="Bacterial luciferase-like"/>
    <property type="match status" value="1"/>
</dbReference>
<dbReference type="InterPro" id="IPR036661">
    <property type="entry name" value="Luciferase-like_sf"/>
</dbReference>
<protein>
    <submittedName>
        <fullName evidence="7">Limonene 1,2-monooxygenase</fullName>
    </submittedName>
</protein>
<dbReference type="EMBL" id="BMGG01000007">
    <property type="protein sequence ID" value="GGC77328.1"/>
    <property type="molecule type" value="Genomic_DNA"/>
</dbReference>
<dbReference type="GO" id="GO:0004497">
    <property type="term" value="F:monooxygenase activity"/>
    <property type="evidence" value="ECO:0007669"/>
    <property type="project" value="UniProtKB-KW"/>
</dbReference>
<feature type="compositionally biased region" description="Basic and acidic residues" evidence="5">
    <location>
        <begin position="403"/>
        <end position="412"/>
    </location>
</feature>
<evidence type="ECO:0000256" key="1">
    <source>
        <dbReference type="ARBA" id="ARBA00010426"/>
    </source>
</evidence>
<organism evidence="7 8">
    <name type="scientific">Chelatococcus reniformis</name>
    <dbReference type="NCBI Taxonomy" id="1494448"/>
    <lineage>
        <taxon>Bacteria</taxon>
        <taxon>Pseudomonadati</taxon>
        <taxon>Pseudomonadota</taxon>
        <taxon>Alphaproteobacteria</taxon>
        <taxon>Hyphomicrobiales</taxon>
        <taxon>Chelatococcaceae</taxon>
        <taxon>Chelatococcus</taxon>
    </lineage>
</organism>
<evidence type="ECO:0000313" key="7">
    <source>
        <dbReference type="EMBL" id="GGC77328.1"/>
    </source>
</evidence>
<dbReference type="InterPro" id="IPR050766">
    <property type="entry name" value="Bact_Lucif_Oxidored"/>
</dbReference>
<dbReference type="GO" id="GO:0005829">
    <property type="term" value="C:cytosol"/>
    <property type="evidence" value="ECO:0007669"/>
    <property type="project" value="TreeGrafter"/>
</dbReference>
<name>A0A916XK58_9HYPH</name>
<accession>A0A916XK58</accession>
<dbReference type="InterPro" id="IPR011251">
    <property type="entry name" value="Luciferase-like_dom"/>
</dbReference>
<dbReference type="PANTHER" id="PTHR30137">
    <property type="entry name" value="LUCIFERASE-LIKE MONOOXYGENASE"/>
    <property type="match status" value="1"/>
</dbReference>